<dbReference type="EMBL" id="JAWZYT010002577">
    <property type="protein sequence ID" value="KAK4303477.1"/>
    <property type="molecule type" value="Genomic_DNA"/>
</dbReference>
<keyword evidence="9" id="KW-0472">Membrane</keyword>
<dbReference type="PANTHER" id="PTHR11214">
    <property type="entry name" value="BETA-1,3-N-ACETYLGLUCOSAMINYLTRANSFERASE"/>
    <property type="match status" value="1"/>
</dbReference>
<keyword evidence="5" id="KW-0812">Transmembrane</keyword>
<comment type="similarity">
    <text evidence="2 10">Belongs to the glycosyltransferase 31 family.</text>
</comment>
<evidence type="ECO:0000313" key="13">
    <source>
        <dbReference type="Proteomes" id="UP001292094"/>
    </source>
</evidence>
<comment type="caution">
    <text evidence="12">The sequence shown here is derived from an EMBL/GenBank/DDBJ whole genome shotgun (WGS) entry which is preliminary data.</text>
</comment>
<dbReference type="GO" id="GO:0006493">
    <property type="term" value="P:protein O-linked glycosylation"/>
    <property type="evidence" value="ECO:0007669"/>
    <property type="project" value="TreeGrafter"/>
</dbReference>
<evidence type="ECO:0000256" key="4">
    <source>
        <dbReference type="ARBA" id="ARBA00022679"/>
    </source>
</evidence>
<sequence>MALEALGARRVFIVGDGSVGQKEYPAVEVGEVLKEAMKEGDLVVSDIKEHYRNLTYKHALALRWSASFCPSATFLLKMDDDIMVDVWGFADLLRARLVLGPDETLQTDKGQGRVLNPSEAWNTGQGRVLNPSEPWNKGEGRVLNPSEAWTAGLLQTDLQPQREGGKWRVTSSEYPGHLYPDFLAGWAYIATRSAAAALVKAATEAASPPFWIDDVYMTGILATVAGVPRYSLSQYYSLMSGAASCCLKATPTSSPSLPQPLAPPTSSPSLPQPLAPPTSSPSLPQPQHPPALLPPSFPSLPLPLAPPSSPSPHQHPPAPLAPLCGLLVVPSDKNLTLMKKWLKAVSVCHDGGYCLTISPTNCTHYTHPQHGVGTVFIIN</sequence>
<keyword evidence="6" id="KW-0735">Signal-anchor</keyword>
<evidence type="ECO:0000313" key="12">
    <source>
        <dbReference type="EMBL" id="KAK4303477.1"/>
    </source>
</evidence>
<dbReference type="InterPro" id="IPR002659">
    <property type="entry name" value="Glyco_trans_31"/>
</dbReference>
<evidence type="ECO:0000256" key="11">
    <source>
        <dbReference type="SAM" id="MobiDB-lite"/>
    </source>
</evidence>
<dbReference type="EC" id="2.4.1.-" evidence="10"/>
<reference evidence="12" key="1">
    <citation type="submission" date="2023-11" db="EMBL/GenBank/DDBJ databases">
        <title>Genome assemblies of two species of porcelain crab, Petrolisthes cinctipes and Petrolisthes manimaculis (Anomura: Porcellanidae).</title>
        <authorList>
            <person name="Angst P."/>
        </authorList>
    </citation>
    <scope>NUCLEOTIDE SEQUENCE</scope>
    <source>
        <strain evidence="12">PB745_02</strain>
        <tissue evidence="12">Gill</tissue>
    </source>
</reference>
<evidence type="ECO:0000256" key="2">
    <source>
        <dbReference type="ARBA" id="ARBA00008661"/>
    </source>
</evidence>
<accession>A0AAE1P9X5</accession>
<dbReference type="GO" id="GO:0016758">
    <property type="term" value="F:hexosyltransferase activity"/>
    <property type="evidence" value="ECO:0007669"/>
    <property type="project" value="InterPro"/>
</dbReference>
<organism evidence="12 13">
    <name type="scientific">Petrolisthes manimaculis</name>
    <dbReference type="NCBI Taxonomy" id="1843537"/>
    <lineage>
        <taxon>Eukaryota</taxon>
        <taxon>Metazoa</taxon>
        <taxon>Ecdysozoa</taxon>
        <taxon>Arthropoda</taxon>
        <taxon>Crustacea</taxon>
        <taxon>Multicrustacea</taxon>
        <taxon>Malacostraca</taxon>
        <taxon>Eumalacostraca</taxon>
        <taxon>Eucarida</taxon>
        <taxon>Decapoda</taxon>
        <taxon>Pleocyemata</taxon>
        <taxon>Anomura</taxon>
        <taxon>Galatheoidea</taxon>
        <taxon>Porcellanidae</taxon>
        <taxon>Petrolisthes</taxon>
    </lineage>
</organism>
<gene>
    <name evidence="12" type="ORF">Pmani_024515</name>
</gene>
<keyword evidence="7" id="KW-1133">Transmembrane helix</keyword>
<evidence type="ECO:0000256" key="6">
    <source>
        <dbReference type="ARBA" id="ARBA00022968"/>
    </source>
</evidence>
<keyword evidence="4" id="KW-0808">Transferase</keyword>
<evidence type="ECO:0000256" key="3">
    <source>
        <dbReference type="ARBA" id="ARBA00022676"/>
    </source>
</evidence>
<keyword evidence="3 10" id="KW-0328">Glycosyltransferase</keyword>
<feature type="compositionally biased region" description="Pro residues" evidence="11">
    <location>
        <begin position="257"/>
        <end position="296"/>
    </location>
</feature>
<evidence type="ECO:0000256" key="7">
    <source>
        <dbReference type="ARBA" id="ARBA00022989"/>
    </source>
</evidence>
<dbReference type="PANTHER" id="PTHR11214:SF235">
    <property type="entry name" value="HEXOSYLTRANSFERASE"/>
    <property type="match status" value="1"/>
</dbReference>
<keyword evidence="8 10" id="KW-0333">Golgi apparatus</keyword>
<proteinExistence type="inferred from homology"/>
<name>A0AAE1P9X5_9EUCA</name>
<comment type="subcellular location">
    <subcellularLocation>
        <location evidence="1 10">Golgi apparatus membrane</location>
        <topology evidence="1 10">Single-pass type II membrane protein</topology>
    </subcellularLocation>
</comment>
<evidence type="ECO:0000256" key="8">
    <source>
        <dbReference type="ARBA" id="ARBA00023034"/>
    </source>
</evidence>
<dbReference type="Pfam" id="PF01762">
    <property type="entry name" value="Galactosyl_T"/>
    <property type="match status" value="2"/>
</dbReference>
<evidence type="ECO:0000256" key="5">
    <source>
        <dbReference type="ARBA" id="ARBA00022692"/>
    </source>
</evidence>
<dbReference type="GO" id="GO:0000139">
    <property type="term" value="C:Golgi membrane"/>
    <property type="evidence" value="ECO:0007669"/>
    <property type="project" value="UniProtKB-SubCell"/>
</dbReference>
<evidence type="ECO:0000256" key="1">
    <source>
        <dbReference type="ARBA" id="ARBA00004323"/>
    </source>
</evidence>
<protein>
    <recommendedName>
        <fullName evidence="10">Hexosyltransferase</fullName>
        <ecNumber evidence="10">2.4.1.-</ecNumber>
    </recommendedName>
</protein>
<evidence type="ECO:0000256" key="10">
    <source>
        <dbReference type="RuleBase" id="RU363063"/>
    </source>
</evidence>
<dbReference type="AlphaFoldDB" id="A0AAE1P9X5"/>
<dbReference type="Proteomes" id="UP001292094">
    <property type="component" value="Unassembled WGS sequence"/>
</dbReference>
<keyword evidence="13" id="KW-1185">Reference proteome</keyword>
<evidence type="ECO:0000256" key="9">
    <source>
        <dbReference type="ARBA" id="ARBA00023136"/>
    </source>
</evidence>
<feature type="region of interest" description="Disordered" evidence="11">
    <location>
        <begin position="254"/>
        <end position="296"/>
    </location>
</feature>